<dbReference type="SUPFAM" id="SSF50249">
    <property type="entry name" value="Nucleic acid-binding proteins"/>
    <property type="match status" value="1"/>
</dbReference>
<reference evidence="10" key="1">
    <citation type="journal article" date="2019" name="Int. J. Syst. Evol. Microbiol.">
        <title>The Global Catalogue of Microorganisms (GCM) 10K type strain sequencing project: providing services to taxonomists for standard genome sequencing and annotation.</title>
        <authorList>
            <consortium name="The Broad Institute Genomics Platform"/>
            <consortium name="The Broad Institute Genome Sequencing Center for Infectious Disease"/>
            <person name="Wu L."/>
            <person name="Ma J."/>
        </authorList>
    </citation>
    <scope>NUCLEOTIDE SEQUENCE [LARGE SCALE GENOMIC DNA]</scope>
    <source>
        <strain evidence="10">KCTC 52127</strain>
    </source>
</reference>
<dbReference type="InterPro" id="IPR042242">
    <property type="entry name" value="RecO_C"/>
</dbReference>
<evidence type="ECO:0000256" key="7">
    <source>
        <dbReference type="HAMAP-Rule" id="MF_00201"/>
    </source>
</evidence>
<gene>
    <name evidence="7 9" type="primary">recO</name>
    <name evidence="9" type="ORF">ACFSRZ_04785</name>
</gene>
<dbReference type="Gene3D" id="2.40.50.140">
    <property type="entry name" value="Nucleic acid-binding proteins"/>
    <property type="match status" value="1"/>
</dbReference>
<accession>A0ABW5LSA5</accession>
<organism evidence="9 10">
    <name type="scientific">Pseudotenacibaculum haliotis</name>
    <dbReference type="NCBI Taxonomy" id="1862138"/>
    <lineage>
        <taxon>Bacteria</taxon>
        <taxon>Pseudomonadati</taxon>
        <taxon>Bacteroidota</taxon>
        <taxon>Flavobacteriia</taxon>
        <taxon>Flavobacteriales</taxon>
        <taxon>Flavobacteriaceae</taxon>
        <taxon>Pseudotenacibaculum</taxon>
    </lineage>
</organism>
<evidence type="ECO:0000256" key="1">
    <source>
        <dbReference type="ARBA" id="ARBA00007452"/>
    </source>
</evidence>
<comment type="function">
    <text evidence="7">Involved in DNA repair and RecF pathway recombination.</text>
</comment>
<dbReference type="InterPro" id="IPR003717">
    <property type="entry name" value="RecO"/>
</dbReference>
<dbReference type="InterPro" id="IPR037278">
    <property type="entry name" value="ARFGAP/RecO"/>
</dbReference>
<comment type="similarity">
    <text evidence="1 7">Belongs to the RecO family.</text>
</comment>
<evidence type="ECO:0000256" key="2">
    <source>
        <dbReference type="ARBA" id="ARBA00021310"/>
    </source>
</evidence>
<dbReference type="InterPro" id="IPR012340">
    <property type="entry name" value="NA-bd_OB-fold"/>
</dbReference>
<dbReference type="Gene3D" id="1.20.1440.120">
    <property type="entry name" value="Recombination protein O, C-terminal domain"/>
    <property type="match status" value="1"/>
</dbReference>
<evidence type="ECO:0000256" key="6">
    <source>
        <dbReference type="ARBA" id="ARBA00033409"/>
    </source>
</evidence>
<evidence type="ECO:0000259" key="8">
    <source>
        <dbReference type="Pfam" id="PF11967"/>
    </source>
</evidence>
<dbReference type="InterPro" id="IPR022572">
    <property type="entry name" value="DNA_rep/recomb_RecO_N"/>
</dbReference>
<dbReference type="EMBL" id="JBHULH010000001">
    <property type="protein sequence ID" value="MFD2566676.1"/>
    <property type="molecule type" value="Genomic_DNA"/>
</dbReference>
<dbReference type="PANTHER" id="PTHR33991:SF1">
    <property type="entry name" value="DNA REPAIR PROTEIN RECO"/>
    <property type="match status" value="1"/>
</dbReference>
<comment type="caution">
    <text evidence="9">The sequence shown here is derived from an EMBL/GenBank/DDBJ whole genome shotgun (WGS) entry which is preliminary data.</text>
</comment>
<evidence type="ECO:0000256" key="3">
    <source>
        <dbReference type="ARBA" id="ARBA00022763"/>
    </source>
</evidence>
<keyword evidence="4 7" id="KW-0233">DNA recombination</keyword>
<protein>
    <recommendedName>
        <fullName evidence="2 7">DNA repair protein RecO</fullName>
    </recommendedName>
    <alternativeName>
        <fullName evidence="6 7">Recombination protein O</fullName>
    </alternativeName>
</protein>
<keyword evidence="3 7" id="KW-0227">DNA damage</keyword>
<dbReference type="RefSeq" id="WP_379665381.1">
    <property type="nucleotide sequence ID" value="NZ_JBHULH010000001.1"/>
</dbReference>
<dbReference type="PANTHER" id="PTHR33991">
    <property type="entry name" value="DNA REPAIR PROTEIN RECO"/>
    <property type="match status" value="1"/>
</dbReference>
<dbReference type="Pfam" id="PF11967">
    <property type="entry name" value="RecO_N"/>
    <property type="match status" value="1"/>
</dbReference>
<evidence type="ECO:0000256" key="4">
    <source>
        <dbReference type="ARBA" id="ARBA00023172"/>
    </source>
</evidence>
<dbReference type="Proteomes" id="UP001597508">
    <property type="component" value="Unassembled WGS sequence"/>
</dbReference>
<evidence type="ECO:0000313" key="9">
    <source>
        <dbReference type="EMBL" id="MFD2566676.1"/>
    </source>
</evidence>
<sequence>MAVISTKAIVISTIKYGDSSLIARLYTKESGLTSYLIKGVLKSKKGKLKAAYFQPLTQLKIEANHQDKRDLQSIREAQVTHVYATLHTDVIKQSVVMFLSEMMSNSIQEQESSHLLYDYLEQAFLWLDSHDDLANFHLLFLLNLTRFLGFYPDTSEMNKNNFHLREGIFTDIIHEKEVIRGEEIVQFKKLLGINFDSIESIKFSKNQRQDLLRMLIRYFELHLDGFKKPKSLDVLEAVFSR</sequence>
<evidence type="ECO:0000256" key="5">
    <source>
        <dbReference type="ARBA" id="ARBA00023204"/>
    </source>
</evidence>
<evidence type="ECO:0000313" key="10">
    <source>
        <dbReference type="Proteomes" id="UP001597508"/>
    </source>
</evidence>
<dbReference type="HAMAP" id="MF_00201">
    <property type="entry name" value="RecO"/>
    <property type="match status" value="1"/>
</dbReference>
<keyword evidence="5 7" id="KW-0234">DNA repair</keyword>
<name>A0ABW5LSA5_9FLAO</name>
<dbReference type="Pfam" id="PF02565">
    <property type="entry name" value="RecO_C"/>
    <property type="match status" value="1"/>
</dbReference>
<dbReference type="NCBIfam" id="TIGR00613">
    <property type="entry name" value="reco"/>
    <property type="match status" value="1"/>
</dbReference>
<proteinExistence type="inferred from homology"/>
<keyword evidence="10" id="KW-1185">Reference proteome</keyword>
<feature type="domain" description="DNA replication/recombination mediator RecO N-terminal" evidence="8">
    <location>
        <begin position="1"/>
        <end position="82"/>
    </location>
</feature>
<dbReference type="SUPFAM" id="SSF57863">
    <property type="entry name" value="ArfGap/RecO-like zinc finger"/>
    <property type="match status" value="1"/>
</dbReference>